<gene>
    <name evidence="1" type="ORF">CRG98_019386</name>
</gene>
<proteinExistence type="predicted"/>
<dbReference type="AlphaFoldDB" id="A0A2I0JV52"/>
<dbReference type="Proteomes" id="UP000233551">
    <property type="component" value="Unassembled WGS sequence"/>
</dbReference>
<name>A0A2I0JV52_PUNGR</name>
<protein>
    <submittedName>
        <fullName evidence="1">Uncharacterized protein</fullName>
    </submittedName>
</protein>
<comment type="caution">
    <text evidence="1">The sequence shown here is derived from an EMBL/GenBank/DDBJ whole genome shotgun (WGS) entry which is preliminary data.</text>
</comment>
<organism evidence="1 2">
    <name type="scientific">Punica granatum</name>
    <name type="common">Pomegranate</name>
    <dbReference type="NCBI Taxonomy" id="22663"/>
    <lineage>
        <taxon>Eukaryota</taxon>
        <taxon>Viridiplantae</taxon>
        <taxon>Streptophyta</taxon>
        <taxon>Embryophyta</taxon>
        <taxon>Tracheophyta</taxon>
        <taxon>Spermatophyta</taxon>
        <taxon>Magnoliopsida</taxon>
        <taxon>eudicotyledons</taxon>
        <taxon>Gunneridae</taxon>
        <taxon>Pentapetalae</taxon>
        <taxon>rosids</taxon>
        <taxon>malvids</taxon>
        <taxon>Myrtales</taxon>
        <taxon>Lythraceae</taxon>
        <taxon>Punica</taxon>
    </lineage>
</organism>
<evidence type="ECO:0000313" key="2">
    <source>
        <dbReference type="Proteomes" id="UP000233551"/>
    </source>
</evidence>
<sequence>MWNYKYDKEPLKPSPGATSLGGLNLDLTEPKTWTSRSFLLGVFISTSTASPPSLAGDLSLLCPFPERGLLPAAIESQSRELSSHFLCCELLVLVELLWYNEPAFSYTLLDPVLLHECSSSFKSQPVLLAPLLSIPSHPSQNHHLPPPPASALLLTFSALPASTENVRINEVSYDMPIENLRHNILLPLIIRQVVDLLGFHLYFNPSIQQPFSQAAFFTSVKGLMVRRTPSSFVSAPSLPKTVFMASAFISATNLISSSDIPSKSCDFQGLAPIHRITIIQQFHIVFGNLGNKVPCGINFSKSKFVVILFIQHMKEVTVERTDVVQARELNDEGSQLLVENSAE</sequence>
<evidence type="ECO:0000313" key="1">
    <source>
        <dbReference type="EMBL" id="PKI60198.1"/>
    </source>
</evidence>
<dbReference type="EMBL" id="PGOL01001181">
    <property type="protein sequence ID" value="PKI60198.1"/>
    <property type="molecule type" value="Genomic_DNA"/>
</dbReference>
<keyword evidence="2" id="KW-1185">Reference proteome</keyword>
<reference evidence="1 2" key="1">
    <citation type="submission" date="2017-11" db="EMBL/GenBank/DDBJ databases">
        <title>De-novo sequencing of pomegranate (Punica granatum L.) genome.</title>
        <authorList>
            <person name="Akparov Z."/>
            <person name="Amiraslanov A."/>
            <person name="Hajiyeva S."/>
            <person name="Abbasov M."/>
            <person name="Kaur K."/>
            <person name="Hamwieh A."/>
            <person name="Solovyev V."/>
            <person name="Salamov A."/>
            <person name="Braich B."/>
            <person name="Kosarev P."/>
            <person name="Mahmoud A."/>
            <person name="Hajiyev E."/>
            <person name="Babayeva S."/>
            <person name="Izzatullayeva V."/>
            <person name="Mammadov A."/>
            <person name="Mammadov A."/>
            <person name="Sharifova S."/>
            <person name="Ojaghi J."/>
            <person name="Eynullazada K."/>
            <person name="Bayramov B."/>
            <person name="Abdulazimova A."/>
            <person name="Shahmuradov I."/>
        </authorList>
    </citation>
    <scope>NUCLEOTIDE SEQUENCE [LARGE SCALE GENOMIC DNA]</scope>
    <source>
        <strain evidence="2">cv. AG2017</strain>
        <tissue evidence="1">Leaf</tissue>
    </source>
</reference>
<accession>A0A2I0JV52</accession>